<gene>
    <name evidence="2" type="ORF">GV829_12600</name>
</gene>
<organism evidence="2 3">
    <name type="scientific">Sphingomonas lacunae</name>
    <dbReference type="NCBI Taxonomy" id="2698828"/>
    <lineage>
        <taxon>Bacteria</taxon>
        <taxon>Pseudomonadati</taxon>
        <taxon>Pseudomonadota</taxon>
        <taxon>Alphaproteobacteria</taxon>
        <taxon>Sphingomonadales</taxon>
        <taxon>Sphingomonadaceae</taxon>
        <taxon>Sphingomonas</taxon>
    </lineage>
</organism>
<proteinExistence type="predicted"/>
<reference evidence="2 3" key="1">
    <citation type="submission" date="2020-01" db="EMBL/GenBank/DDBJ databases">
        <title>Sphingomonas sp. strain CSW-10.</title>
        <authorList>
            <person name="Chen W.-M."/>
        </authorList>
    </citation>
    <scope>NUCLEOTIDE SEQUENCE [LARGE SCALE GENOMIC DNA]</scope>
    <source>
        <strain evidence="2 3">CSW-10</strain>
    </source>
</reference>
<evidence type="ECO:0000256" key="1">
    <source>
        <dbReference type="SAM" id="MobiDB-lite"/>
    </source>
</evidence>
<keyword evidence="3" id="KW-1185">Reference proteome</keyword>
<evidence type="ECO:0000313" key="2">
    <source>
        <dbReference type="EMBL" id="QJQ33173.1"/>
    </source>
</evidence>
<feature type="region of interest" description="Disordered" evidence="1">
    <location>
        <begin position="177"/>
        <end position="303"/>
    </location>
</feature>
<sequence>MPQKPKWTAATRAAFIARLAECGEVRAALATVGLSPNSAYRLRATDPDFARAWDAALLHSRQTIVAELTSRALHGWQEEVWFRGELVGTRTRHDSRLLLALIARLDAAAGKADEERVRRAAPHFGDVLAALRHDVPLDPWFAASLAEKQEQAIDKACRRQRFWHFAALMDDEMIADVMGPDPRCADEEEEWPEKDQDEEEEEDDQEREALPTSAVGHPAFSCAADAPGSSKVPPCSKPAGAQPLTSIAEGLGAEADLSPPRGCHPVSTMASEAQGKPPSVLALPADVTPPPTPPQPEPMPGPLNAIEREAVEGDMAVLCLARIGSMDSLTPYPLPP</sequence>
<dbReference type="KEGG" id="slan:GV829_12600"/>
<dbReference type="RefSeq" id="WP_169947165.1">
    <property type="nucleotide sequence ID" value="NZ_CP053015.1"/>
</dbReference>
<name>A0A6M4AVM2_9SPHN</name>
<evidence type="ECO:0000313" key="3">
    <source>
        <dbReference type="Proteomes" id="UP000503018"/>
    </source>
</evidence>
<dbReference type="EMBL" id="CP053015">
    <property type="protein sequence ID" value="QJQ33173.1"/>
    <property type="molecule type" value="Genomic_DNA"/>
</dbReference>
<feature type="compositionally biased region" description="Acidic residues" evidence="1">
    <location>
        <begin position="186"/>
        <end position="206"/>
    </location>
</feature>
<feature type="compositionally biased region" description="Pro residues" evidence="1">
    <location>
        <begin position="287"/>
        <end position="301"/>
    </location>
</feature>
<accession>A0A6M4AVM2</accession>
<dbReference type="Proteomes" id="UP000503018">
    <property type="component" value="Chromosome"/>
</dbReference>
<protein>
    <submittedName>
        <fullName evidence="2">Uncharacterized protein</fullName>
    </submittedName>
</protein>
<dbReference type="AlphaFoldDB" id="A0A6M4AVM2"/>